<accession>A0A1U7LRU9</accession>
<feature type="domain" description="Cullin family profile" evidence="7">
    <location>
        <begin position="421"/>
        <end position="614"/>
    </location>
</feature>
<evidence type="ECO:0000256" key="3">
    <source>
        <dbReference type="ARBA" id="ARBA00022776"/>
    </source>
</evidence>
<dbReference type="GO" id="GO:0005680">
    <property type="term" value="C:anaphase-promoting complex"/>
    <property type="evidence" value="ECO:0007669"/>
    <property type="project" value="TreeGrafter"/>
</dbReference>
<dbReference type="FunFam" id="1.20.1310.10:FF:000033">
    <property type="entry name" value="Anaphase-promoting complex subunit ApcB"/>
    <property type="match status" value="1"/>
</dbReference>
<evidence type="ECO:0000313" key="9">
    <source>
        <dbReference type="Proteomes" id="UP000186594"/>
    </source>
</evidence>
<keyword evidence="3" id="KW-0498">Mitosis</keyword>
<dbReference type="EMBL" id="LXFE01000417">
    <property type="protein sequence ID" value="OLL25396.1"/>
    <property type="molecule type" value="Genomic_DNA"/>
</dbReference>
<dbReference type="InterPro" id="IPR016158">
    <property type="entry name" value="Cullin_homology"/>
</dbReference>
<dbReference type="PROSITE" id="PS50069">
    <property type="entry name" value="CULLIN_2"/>
    <property type="match status" value="1"/>
</dbReference>
<dbReference type="SMART" id="SM00182">
    <property type="entry name" value="CULLIN"/>
    <property type="match status" value="1"/>
</dbReference>
<keyword evidence="5" id="KW-0131">Cell cycle</keyword>
<dbReference type="Pfam" id="PF08672">
    <property type="entry name" value="ANAPC2"/>
    <property type="match status" value="1"/>
</dbReference>
<dbReference type="InterPro" id="IPR014786">
    <property type="entry name" value="ANAPC2_C"/>
</dbReference>
<dbReference type="PANTHER" id="PTHR45957:SF1">
    <property type="entry name" value="ANAPHASE-PROMOTING COMPLEX SUBUNIT 2"/>
    <property type="match status" value="1"/>
</dbReference>
<dbReference type="Gene3D" id="1.20.1310.10">
    <property type="entry name" value="Cullin Repeats"/>
    <property type="match status" value="1"/>
</dbReference>
<dbReference type="Pfam" id="PF25773">
    <property type="entry name" value="TPR_ANAPC2"/>
    <property type="match status" value="1"/>
</dbReference>
<proteinExistence type="inferred from homology"/>
<dbReference type="Gene3D" id="1.10.10.10">
    <property type="entry name" value="Winged helix-like DNA-binding domain superfamily/Winged helix DNA-binding domain"/>
    <property type="match status" value="1"/>
</dbReference>
<dbReference type="OrthoDB" id="5581181at2759"/>
<dbReference type="STRING" id="1198029.A0A1U7LRU9"/>
<evidence type="ECO:0000313" key="8">
    <source>
        <dbReference type="EMBL" id="OLL25396.1"/>
    </source>
</evidence>
<gene>
    <name evidence="8" type="ORF">NEOLI_001220</name>
</gene>
<reference evidence="8 9" key="1">
    <citation type="submission" date="2016-04" db="EMBL/GenBank/DDBJ databases">
        <title>Evolutionary innovation and constraint leading to complex multicellularity in the Ascomycota.</title>
        <authorList>
            <person name="Cisse O."/>
            <person name="Nguyen A."/>
            <person name="Hewitt D.A."/>
            <person name="Jedd G."/>
            <person name="Stajich J.E."/>
        </authorList>
    </citation>
    <scope>NUCLEOTIDE SEQUENCE [LARGE SCALE GENOMIC DNA]</scope>
    <source>
        <strain evidence="8 9">DAH-3</strain>
    </source>
</reference>
<dbReference type="OMA" id="TYFMYET"/>
<dbReference type="SUPFAM" id="SSF75632">
    <property type="entry name" value="Cullin homology domain"/>
    <property type="match status" value="1"/>
</dbReference>
<sequence>MSPIPDRQSVFDQIFKRPKAGVTLNAEENNICWMSLTRWLTNSLSNHSRCTLETDVEIREKLSSIREAGLESRLSAWYIDQVRRDFIKEHSSRLLNRAVLSDDLQCFIMDLASIYESYERPLVLLDTGEKNIEKLQLSLHALFQYHIDIPRLAQRIKLWVSTTVTEWSEESITDDTFLESSRTLGKVGLGRLFQGIVAEVIASSMKDYISENFANEWEASVLPQMTDWISQKVFTFVHQVCQNQDDNLREILEGLAKRSLVDLRTSELFDIIKDFPYSESAIDDLKVPNNTPQRTQIVQTFQEAYAAQQALPNCHSCRKRMLHPGAHTSDIISQYISTMKAFRILEPHGASAFPDVYLICREREDTIRCIMTGLVGEDSDLADELMQETAEVDIDDFDDMNWIPDPVDAGPDYRKDNGDVIAALVSIYENTEVFVKELQILLADRLLALVDYDMDREIRNIELLKLRFGEANLQMCDIMLKDIADSKRLDDQIHGTKFEEIKASFSPNFANWLFWPAFRTENIILPSELNLELRKYARAFEELKPSRKLEVLPHLGWVDIELDLEDRHLALSVTPAQATVIYQFLETDTNTLDSLLELFNNDRASTLRAILYWVRIGVLKETSKDQYFLLEKAESFAPGAASVVEQPVSAIQSAVDISASEMQMYWSYITNMLKNMGAQPAERIQSILTMLVPPPNLYSKSLNELQAFLEEMVNEEKLEFVTGNYKLKK</sequence>
<dbReference type="AlphaFoldDB" id="A0A1U7LRU9"/>
<dbReference type="InterPro" id="IPR036388">
    <property type="entry name" value="WH-like_DNA-bd_sf"/>
</dbReference>
<dbReference type="InterPro" id="IPR036317">
    <property type="entry name" value="Cullin_homology_sf"/>
</dbReference>
<dbReference type="InterPro" id="IPR059120">
    <property type="entry name" value="Cullin-like_AB"/>
</dbReference>
<comment type="caution">
    <text evidence="8">The sequence shown here is derived from an EMBL/GenBank/DDBJ whole genome shotgun (WGS) entry which is preliminary data.</text>
</comment>
<evidence type="ECO:0000256" key="6">
    <source>
        <dbReference type="PROSITE-ProRule" id="PRU00330"/>
    </source>
</evidence>
<dbReference type="SUPFAM" id="SSF46785">
    <property type="entry name" value="Winged helix' DNA-binding domain"/>
    <property type="match status" value="1"/>
</dbReference>
<dbReference type="GO" id="GO:0051301">
    <property type="term" value="P:cell division"/>
    <property type="evidence" value="ECO:0007669"/>
    <property type="project" value="UniProtKB-KW"/>
</dbReference>
<dbReference type="SMART" id="SM01013">
    <property type="entry name" value="APC2"/>
    <property type="match status" value="1"/>
</dbReference>
<protein>
    <recommendedName>
        <fullName evidence="1">Anaphase-promoting complex subunit 2</fullName>
    </recommendedName>
</protein>
<dbReference type="Gene3D" id="3.30.230.130">
    <property type="entry name" value="Cullin, Chain C, Domain 2"/>
    <property type="match status" value="1"/>
</dbReference>
<organism evidence="8 9">
    <name type="scientific">Neolecta irregularis (strain DAH-3)</name>
    <dbReference type="NCBI Taxonomy" id="1198029"/>
    <lineage>
        <taxon>Eukaryota</taxon>
        <taxon>Fungi</taxon>
        <taxon>Dikarya</taxon>
        <taxon>Ascomycota</taxon>
        <taxon>Taphrinomycotina</taxon>
        <taxon>Neolectales</taxon>
        <taxon>Neolectaceae</taxon>
        <taxon>Neolecta</taxon>
    </lineage>
</organism>
<evidence type="ECO:0000259" key="7">
    <source>
        <dbReference type="PROSITE" id="PS50069"/>
    </source>
</evidence>
<evidence type="ECO:0000256" key="4">
    <source>
        <dbReference type="ARBA" id="ARBA00022786"/>
    </source>
</evidence>
<name>A0A1U7LRU9_NEOID</name>
<comment type="similarity">
    <text evidence="6">Belongs to the cullin family.</text>
</comment>
<dbReference type="InterPro" id="IPR036390">
    <property type="entry name" value="WH_DNA-bd_sf"/>
</dbReference>
<keyword evidence="2" id="KW-0132">Cell division</keyword>
<dbReference type="Proteomes" id="UP000186594">
    <property type="component" value="Unassembled WGS sequence"/>
</dbReference>
<dbReference type="GO" id="GO:0007091">
    <property type="term" value="P:metaphase/anaphase transition of mitotic cell cycle"/>
    <property type="evidence" value="ECO:0007669"/>
    <property type="project" value="TreeGrafter"/>
</dbReference>
<dbReference type="InterPro" id="IPR044554">
    <property type="entry name" value="ANAPC2"/>
</dbReference>
<dbReference type="GO" id="GO:0006511">
    <property type="term" value="P:ubiquitin-dependent protein catabolic process"/>
    <property type="evidence" value="ECO:0007669"/>
    <property type="project" value="InterPro"/>
</dbReference>
<dbReference type="InterPro" id="IPR057975">
    <property type="entry name" value="TPR_ANAPC2"/>
</dbReference>
<keyword evidence="9" id="KW-1185">Reference proteome</keyword>
<dbReference type="GO" id="GO:0070979">
    <property type="term" value="P:protein K11-linked ubiquitination"/>
    <property type="evidence" value="ECO:0007669"/>
    <property type="project" value="TreeGrafter"/>
</dbReference>
<evidence type="ECO:0000256" key="5">
    <source>
        <dbReference type="ARBA" id="ARBA00023306"/>
    </source>
</evidence>
<dbReference type="GO" id="GO:0031625">
    <property type="term" value="F:ubiquitin protein ligase binding"/>
    <property type="evidence" value="ECO:0007669"/>
    <property type="project" value="InterPro"/>
</dbReference>
<evidence type="ECO:0000256" key="1">
    <source>
        <dbReference type="ARBA" id="ARBA00016068"/>
    </source>
</evidence>
<evidence type="ECO:0000256" key="2">
    <source>
        <dbReference type="ARBA" id="ARBA00022618"/>
    </source>
</evidence>
<dbReference type="PANTHER" id="PTHR45957">
    <property type="entry name" value="ANAPHASE-PROMOTING COMPLEX SUBUNIT 2"/>
    <property type="match status" value="1"/>
</dbReference>
<keyword evidence="4" id="KW-0833">Ubl conjugation pathway</keyword>
<dbReference type="Pfam" id="PF26557">
    <property type="entry name" value="Cullin_AB"/>
    <property type="match status" value="1"/>
</dbReference>